<evidence type="ECO:0000313" key="2">
    <source>
        <dbReference type="Proteomes" id="UP000186817"/>
    </source>
</evidence>
<name>A0A1Q9BXX3_SYMMI</name>
<dbReference type="EMBL" id="LSRX01002489">
    <property type="protein sequence ID" value="OLP75430.1"/>
    <property type="molecule type" value="Genomic_DNA"/>
</dbReference>
<organism evidence="1 2">
    <name type="scientific">Symbiodinium microadriaticum</name>
    <name type="common">Dinoflagellate</name>
    <name type="synonym">Zooxanthella microadriatica</name>
    <dbReference type="NCBI Taxonomy" id="2951"/>
    <lineage>
        <taxon>Eukaryota</taxon>
        <taxon>Sar</taxon>
        <taxon>Alveolata</taxon>
        <taxon>Dinophyceae</taxon>
        <taxon>Suessiales</taxon>
        <taxon>Symbiodiniaceae</taxon>
        <taxon>Symbiodinium</taxon>
    </lineage>
</organism>
<accession>A0A1Q9BXX3</accession>
<keyword evidence="2" id="KW-1185">Reference proteome</keyword>
<gene>
    <name evidence="1" type="ORF">AK812_SmicGene44768</name>
</gene>
<proteinExistence type="predicted"/>
<sequence length="174" mass="17170">MGSRCRFPPWAIGDLTEAFSSLHILQLVSAEGVVFCSFSTSEVAASAVLFGGGAGVDALGSVSANPVWWRLGGGAFTFKADVGAETGAAAEDEAEAEVEAEVEADGAPVGAVEIGTWAGTRAPAEEPSLAATGPAGFAAPPPAASAAAAAARAAAFAALLANSPAVRRRDPSGR</sequence>
<reference evidence="1 2" key="1">
    <citation type="submission" date="2016-02" db="EMBL/GenBank/DDBJ databases">
        <title>Genome analysis of coral dinoflagellate symbionts highlights evolutionary adaptations to a symbiotic lifestyle.</title>
        <authorList>
            <person name="Aranda M."/>
            <person name="Li Y."/>
            <person name="Liew Y.J."/>
            <person name="Baumgarten S."/>
            <person name="Simakov O."/>
            <person name="Wilson M."/>
            <person name="Piel J."/>
            <person name="Ashoor H."/>
            <person name="Bougouffa S."/>
            <person name="Bajic V.B."/>
            <person name="Ryu T."/>
            <person name="Ravasi T."/>
            <person name="Bayer T."/>
            <person name="Micklem G."/>
            <person name="Kim H."/>
            <person name="Bhak J."/>
            <person name="Lajeunesse T.C."/>
            <person name="Voolstra C.R."/>
        </authorList>
    </citation>
    <scope>NUCLEOTIDE SEQUENCE [LARGE SCALE GENOMIC DNA]</scope>
    <source>
        <strain evidence="1 2">CCMP2467</strain>
    </source>
</reference>
<evidence type="ECO:0000313" key="1">
    <source>
        <dbReference type="EMBL" id="OLP75430.1"/>
    </source>
</evidence>
<dbReference type="Proteomes" id="UP000186817">
    <property type="component" value="Unassembled WGS sequence"/>
</dbReference>
<protein>
    <submittedName>
        <fullName evidence="1">Uncharacterized protein</fullName>
    </submittedName>
</protein>
<comment type="caution">
    <text evidence="1">The sequence shown here is derived from an EMBL/GenBank/DDBJ whole genome shotgun (WGS) entry which is preliminary data.</text>
</comment>
<dbReference type="AlphaFoldDB" id="A0A1Q9BXX3"/>